<feature type="transmembrane region" description="Helical" evidence="2">
    <location>
        <begin position="135"/>
        <end position="155"/>
    </location>
</feature>
<feature type="compositionally biased region" description="Low complexity" evidence="1">
    <location>
        <begin position="14"/>
        <end position="23"/>
    </location>
</feature>
<name>A0A9P6MGN9_9FUNG</name>
<feature type="transmembrane region" description="Helical" evidence="2">
    <location>
        <begin position="53"/>
        <end position="83"/>
    </location>
</feature>
<evidence type="ECO:0000256" key="1">
    <source>
        <dbReference type="SAM" id="MobiDB-lite"/>
    </source>
</evidence>
<proteinExistence type="predicted"/>
<sequence length="323" mass="35388">MELPESAGRGGLQSEHSSIHTSIDISSERIAPQSYSPLQFRSTSERSSSAKSLVRYCCCCPVASGIWIIPLFLIIPSVVLVLGFNIANIQRLIRFHAPVHVRIVYTAIYSVYALLGLGAGVGLRRLTIKRRLTALIMLYWILITATIVEGVYFGVVMSKQKNKLVSYCDDGGNPGSGGTTIPASASTNSTIIPVSGTGNPTTVICRKTHMLIGAFYILGPGGWIILHSAWILIIILYSKALRRQYPANNELLAVKRPTSPFNKGNSQWPMSASVGSWRRQATDPKDKITHDMELMTGTHPYQQHPFHHATPSSESRHGLGAMF</sequence>
<dbReference type="EMBL" id="JAAAHW010000870">
    <property type="protein sequence ID" value="KAF9998360.1"/>
    <property type="molecule type" value="Genomic_DNA"/>
</dbReference>
<comment type="caution">
    <text evidence="3">The sequence shown here is derived from an EMBL/GenBank/DDBJ whole genome shotgun (WGS) entry which is preliminary data.</text>
</comment>
<keyword evidence="2" id="KW-0812">Transmembrane</keyword>
<dbReference type="OrthoDB" id="2436331at2759"/>
<evidence type="ECO:0000256" key="2">
    <source>
        <dbReference type="SAM" id="Phobius"/>
    </source>
</evidence>
<keyword evidence="2" id="KW-1133">Transmembrane helix</keyword>
<keyword evidence="2" id="KW-0472">Membrane</keyword>
<feature type="transmembrane region" description="Helical" evidence="2">
    <location>
        <begin position="103"/>
        <end position="123"/>
    </location>
</feature>
<accession>A0A9P6MGN9</accession>
<gene>
    <name evidence="3" type="ORF">BGZ65_006132</name>
</gene>
<protein>
    <recommendedName>
        <fullName evidence="5">Transmembrane protein</fullName>
    </recommendedName>
</protein>
<evidence type="ECO:0000313" key="4">
    <source>
        <dbReference type="Proteomes" id="UP000749646"/>
    </source>
</evidence>
<dbReference type="Proteomes" id="UP000749646">
    <property type="component" value="Unassembled WGS sequence"/>
</dbReference>
<evidence type="ECO:0008006" key="5">
    <source>
        <dbReference type="Google" id="ProtNLM"/>
    </source>
</evidence>
<organism evidence="3 4">
    <name type="scientific">Modicella reniformis</name>
    <dbReference type="NCBI Taxonomy" id="1440133"/>
    <lineage>
        <taxon>Eukaryota</taxon>
        <taxon>Fungi</taxon>
        <taxon>Fungi incertae sedis</taxon>
        <taxon>Mucoromycota</taxon>
        <taxon>Mortierellomycotina</taxon>
        <taxon>Mortierellomycetes</taxon>
        <taxon>Mortierellales</taxon>
        <taxon>Mortierellaceae</taxon>
        <taxon>Modicella</taxon>
    </lineage>
</organism>
<dbReference type="AlphaFoldDB" id="A0A9P6MGN9"/>
<feature type="transmembrane region" description="Helical" evidence="2">
    <location>
        <begin position="214"/>
        <end position="237"/>
    </location>
</feature>
<feature type="region of interest" description="Disordered" evidence="1">
    <location>
        <begin position="1"/>
        <end position="23"/>
    </location>
</feature>
<reference evidence="3" key="1">
    <citation type="journal article" date="2020" name="Fungal Divers.">
        <title>Resolving the Mortierellaceae phylogeny through synthesis of multi-gene phylogenetics and phylogenomics.</title>
        <authorList>
            <person name="Vandepol N."/>
            <person name="Liber J."/>
            <person name="Desiro A."/>
            <person name="Na H."/>
            <person name="Kennedy M."/>
            <person name="Barry K."/>
            <person name="Grigoriev I.V."/>
            <person name="Miller A.N."/>
            <person name="O'Donnell K."/>
            <person name="Stajich J.E."/>
            <person name="Bonito G."/>
        </authorList>
    </citation>
    <scope>NUCLEOTIDE SEQUENCE</scope>
    <source>
        <strain evidence="3">MES-2147</strain>
    </source>
</reference>
<keyword evidence="4" id="KW-1185">Reference proteome</keyword>
<evidence type="ECO:0000313" key="3">
    <source>
        <dbReference type="EMBL" id="KAF9998360.1"/>
    </source>
</evidence>
<feature type="non-terminal residue" evidence="3">
    <location>
        <position position="323"/>
    </location>
</feature>